<evidence type="ECO:0000313" key="2">
    <source>
        <dbReference type="EMBL" id="RCW38405.1"/>
    </source>
</evidence>
<accession>A0A2T0XMW8</accession>
<sequence>MQTLKFKTTIKCNGCINAVTPFLEKSNNISNWSVDLENPERILTVETEGDSEEVQNLLSDAGYKAEMI</sequence>
<dbReference type="InterPro" id="IPR006121">
    <property type="entry name" value="HMA_dom"/>
</dbReference>
<name>A0A2T0XMW8_9BACT</name>
<dbReference type="Pfam" id="PF00403">
    <property type="entry name" value="HMA"/>
    <property type="match status" value="1"/>
</dbReference>
<dbReference type="SUPFAM" id="SSF55008">
    <property type="entry name" value="HMA, heavy metal-associated domain"/>
    <property type="match status" value="1"/>
</dbReference>
<proteinExistence type="predicted"/>
<dbReference type="EMBL" id="QPIZ01000004">
    <property type="protein sequence ID" value="RCW38405.1"/>
    <property type="molecule type" value="Genomic_DNA"/>
</dbReference>
<organism evidence="2 3">
    <name type="scientific">Marinilabilia salmonicolor</name>
    <dbReference type="NCBI Taxonomy" id="989"/>
    <lineage>
        <taxon>Bacteria</taxon>
        <taxon>Pseudomonadati</taxon>
        <taxon>Bacteroidota</taxon>
        <taxon>Bacteroidia</taxon>
        <taxon>Marinilabiliales</taxon>
        <taxon>Marinilabiliaceae</taxon>
        <taxon>Marinilabilia</taxon>
    </lineage>
</organism>
<dbReference type="CDD" id="cd00371">
    <property type="entry name" value="HMA"/>
    <property type="match status" value="1"/>
</dbReference>
<dbReference type="Gene3D" id="3.30.70.100">
    <property type="match status" value="1"/>
</dbReference>
<evidence type="ECO:0000313" key="3">
    <source>
        <dbReference type="Proteomes" id="UP000252733"/>
    </source>
</evidence>
<feature type="domain" description="HMA" evidence="1">
    <location>
        <begin position="10"/>
        <end position="64"/>
    </location>
</feature>
<dbReference type="RefSeq" id="WP_106152796.1">
    <property type="nucleotide sequence ID" value="NZ_PVTS01000006.1"/>
</dbReference>
<gene>
    <name evidence="2" type="ORF">DFO77_104163</name>
</gene>
<comment type="caution">
    <text evidence="2">The sequence shown here is derived from an EMBL/GenBank/DDBJ whole genome shotgun (WGS) entry which is preliminary data.</text>
</comment>
<dbReference type="InterPro" id="IPR036163">
    <property type="entry name" value="HMA_dom_sf"/>
</dbReference>
<reference evidence="2 3" key="1">
    <citation type="submission" date="2018-07" db="EMBL/GenBank/DDBJ databases">
        <title>Freshwater and sediment microbial communities from various areas in North America, analyzing microbe dynamics in response to fracking.</title>
        <authorList>
            <person name="Lamendella R."/>
        </authorList>
    </citation>
    <scope>NUCLEOTIDE SEQUENCE [LARGE SCALE GENOMIC DNA]</scope>
    <source>
        <strain evidence="2 3">160A</strain>
    </source>
</reference>
<protein>
    <submittedName>
        <fullName evidence="2">Copper chaperone</fullName>
    </submittedName>
</protein>
<dbReference type="GO" id="GO:0046872">
    <property type="term" value="F:metal ion binding"/>
    <property type="evidence" value="ECO:0007669"/>
    <property type="project" value="InterPro"/>
</dbReference>
<evidence type="ECO:0000259" key="1">
    <source>
        <dbReference type="Pfam" id="PF00403"/>
    </source>
</evidence>
<dbReference type="STRING" id="1168289.GCA_000259075_00020"/>
<dbReference type="AlphaFoldDB" id="A0A2T0XMW8"/>
<dbReference type="OrthoDB" id="677920at2"/>
<keyword evidence="3" id="KW-1185">Reference proteome</keyword>
<dbReference type="Proteomes" id="UP000252733">
    <property type="component" value="Unassembled WGS sequence"/>
</dbReference>